<feature type="transmembrane region" description="Helical" evidence="7">
    <location>
        <begin position="51"/>
        <end position="77"/>
    </location>
</feature>
<evidence type="ECO:0000256" key="7">
    <source>
        <dbReference type="SAM" id="Phobius"/>
    </source>
</evidence>
<proteinExistence type="inferred from homology"/>
<organism evidence="9 10">
    <name type="scientific">Nesterenkonia aurantiaca</name>
    <dbReference type="NCBI Taxonomy" id="1436010"/>
    <lineage>
        <taxon>Bacteria</taxon>
        <taxon>Bacillati</taxon>
        <taxon>Actinomycetota</taxon>
        <taxon>Actinomycetes</taxon>
        <taxon>Micrococcales</taxon>
        <taxon>Micrococcaceae</taxon>
        <taxon>Nesterenkonia</taxon>
    </lineage>
</organism>
<dbReference type="AlphaFoldDB" id="A0A4R7G581"/>
<accession>A0A4R7G581</accession>
<keyword evidence="4 7" id="KW-0812">Transmembrane</keyword>
<dbReference type="PANTHER" id="PTHR10283">
    <property type="entry name" value="SOLUTE CARRIER FAMILY 13 MEMBER"/>
    <property type="match status" value="1"/>
</dbReference>
<evidence type="ECO:0000256" key="3">
    <source>
        <dbReference type="ARBA" id="ARBA00022448"/>
    </source>
</evidence>
<gene>
    <name evidence="9" type="ORF">EV640_103248</name>
</gene>
<feature type="domain" description="Citrate transporter-like" evidence="8">
    <location>
        <begin position="22"/>
        <end position="120"/>
    </location>
</feature>
<keyword evidence="3" id="KW-0813">Transport</keyword>
<evidence type="ECO:0000256" key="1">
    <source>
        <dbReference type="ARBA" id="ARBA00004141"/>
    </source>
</evidence>
<name>A0A4R7G581_9MICC</name>
<keyword evidence="6 7" id="KW-0472">Membrane</keyword>
<comment type="similarity">
    <text evidence="2">Belongs to the SLC13A/DASS transporter (TC 2.A.47) family. NADC subfamily.</text>
</comment>
<feature type="transmembrane region" description="Helical" evidence="7">
    <location>
        <begin position="98"/>
        <end position="120"/>
    </location>
</feature>
<evidence type="ECO:0000313" key="9">
    <source>
        <dbReference type="EMBL" id="TDS86557.1"/>
    </source>
</evidence>
<reference evidence="9 10" key="1">
    <citation type="submission" date="2019-03" db="EMBL/GenBank/DDBJ databases">
        <title>Genomic Encyclopedia of Type Strains, Phase III (KMG-III): the genomes of soil and plant-associated and newly described type strains.</title>
        <authorList>
            <person name="Whitman W."/>
        </authorList>
    </citation>
    <scope>NUCLEOTIDE SEQUENCE [LARGE SCALE GENOMIC DNA]</scope>
    <source>
        <strain evidence="9 10">DSM 27373</strain>
    </source>
</reference>
<comment type="subcellular location">
    <subcellularLocation>
        <location evidence="1">Membrane</location>
        <topology evidence="1">Multi-pass membrane protein</topology>
    </subcellularLocation>
</comment>
<evidence type="ECO:0000256" key="4">
    <source>
        <dbReference type="ARBA" id="ARBA00022692"/>
    </source>
</evidence>
<evidence type="ECO:0000256" key="5">
    <source>
        <dbReference type="ARBA" id="ARBA00022989"/>
    </source>
</evidence>
<comment type="caution">
    <text evidence="9">The sequence shown here is derived from an EMBL/GenBank/DDBJ whole genome shotgun (WGS) entry which is preliminary data.</text>
</comment>
<dbReference type="Pfam" id="PF03600">
    <property type="entry name" value="CitMHS"/>
    <property type="match status" value="1"/>
</dbReference>
<evidence type="ECO:0000256" key="2">
    <source>
        <dbReference type="ARBA" id="ARBA00006772"/>
    </source>
</evidence>
<evidence type="ECO:0000259" key="8">
    <source>
        <dbReference type="Pfam" id="PF03600"/>
    </source>
</evidence>
<protein>
    <submittedName>
        <fullName evidence="9">Sodium:sulfate symporter-like transmembrane protein</fullName>
    </submittedName>
</protein>
<dbReference type="EMBL" id="SOAN01000003">
    <property type="protein sequence ID" value="TDS86557.1"/>
    <property type="molecule type" value="Genomic_DNA"/>
</dbReference>
<dbReference type="InterPro" id="IPR004680">
    <property type="entry name" value="Cit_transptr-like_dom"/>
</dbReference>
<keyword evidence="10" id="KW-1185">Reference proteome</keyword>
<keyword evidence="5 7" id="KW-1133">Transmembrane helix</keyword>
<evidence type="ECO:0000313" key="10">
    <source>
        <dbReference type="Proteomes" id="UP000294506"/>
    </source>
</evidence>
<dbReference type="PANTHER" id="PTHR10283:SF82">
    <property type="entry name" value="SOLUTE CARRIER FAMILY 13 MEMBER 2"/>
    <property type="match status" value="1"/>
</dbReference>
<evidence type="ECO:0000256" key="6">
    <source>
        <dbReference type="ARBA" id="ARBA00023136"/>
    </source>
</evidence>
<dbReference type="Proteomes" id="UP000294506">
    <property type="component" value="Unassembled WGS sequence"/>
</dbReference>
<sequence>MTTGLDDAPRAVLAVTLGVASWWITEALPTPATSLPPLFSLPMTGGTDEETAAVAYANPIVFMYMGGFTIALAVQQWNLHRRIAMTIIRMVGTKGNRLVLRVILATAGLSMWISNAVTALPARLPG</sequence>
<dbReference type="GO" id="GO:0022857">
    <property type="term" value="F:transmembrane transporter activity"/>
    <property type="evidence" value="ECO:0007669"/>
    <property type="project" value="TreeGrafter"/>
</dbReference>
<dbReference type="GO" id="GO:0005886">
    <property type="term" value="C:plasma membrane"/>
    <property type="evidence" value="ECO:0007669"/>
    <property type="project" value="TreeGrafter"/>
</dbReference>